<feature type="domain" description="UvrD-like helicase ATP-binding" evidence="18">
    <location>
        <begin position="13"/>
        <end position="501"/>
    </location>
</feature>
<dbReference type="HAMAP" id="MF_01485">
    <property type="entry name" value="RecB"/>
    <property type="match status" value="1"/>
</dbReference>
<feature type="binding site" evidence="15">
    <location>
        <position position="1102"/>
    </location>
    <ligand>
        <name>Mg(2+)</name>
        <dbReference type="ChEBI" id="CHEBI:18420"/>
    </ligand>
</feature>
<keyword evidence="20" id="KW-1185">Reference proteome</keyword>
<evidence type="ECO:0000256" key="9">
    <source>
        <dbReference type="ARBA" id="ARBA00022842"/>
    </source>
</evidence>
<evidence type="ECO:0000259" key="18">
    <source>
        <dbReference type="PROSITE" id="PS51198"/>
    </source>
</evidence>
<dbReference type="PANTHER" id="PTHR11070">
    <property type="entry name" value="UVRD / RECB / PCRA DNA HELICASE FAMILY MEMBER"/>
    <property type="match status" value="1"/>
</dbReference>
<gene>
    <name evidence="15" type="primary">recB</name>
</gene>
<feature type="binding site" evidence="16">
    <location>
        <begin position="34"/>
        <end position="41"/>
    </location>
    <ligand>
        <name>ATP</name>
        <dbReference type="ChEBI" id="CHEBI:30616"/>
    </ligand>
</feature>
<feature type="domain" description="UvrD-like helicase C-terminal" evidence="19">
    <location>
        <begin position="502"/>
        <end position="849"/>
    </location>
</feature>
<dbReference type="Proteomes" id="UP000675920">
    <property type="component" value="Unplaced"/>
</dbReference>
<dbReference type="GO" id="GO:0008854">
    <property type="term" value="F:exodeoxyribonuclease V activity"/>
    <property type="evidence" value="ECO:0007669"/>
    <property type="project" value="UniProtKB-EC"/>
</dbReference>
<evidence type="ECO:0000256" key="3">
    <source>
        <dbReference type="ARBA" id="ARBA00022741"/>
    </source>
</evidence>
<evidence type="ECO:0000256" key="6">
    <source>
        <dbReference type="ARBA" id="ARBA00022806"/>
    </source>
</evidence>
<evidence type="ECO:0000313" key="20">
    <source>
        <dbReference type="Proteomes" id="UP000675920"/>
    </source>
</evidence>
<evidence type="ECO:0000256" key="5">
    <source>
        <dbReference type="ARBA" id="ARBA00022801"/>
    </source>
</evidence>
<dbReference type="Pfam" id="PF00580">
    <property type="entry name" value="UvrD-helicase"/>
    <property type="match status" value="1"/>
</dbReference>
<comment type="miscellaneous">
    <text evidence="15">In the RecBCD complex, RecB has a slow 3'-5' helicase, an exonuclease activity and loads RecA onto ssDNA, RecD has a fast 5'-3' helicase activity, while RecC stimulates the ATPase and processivity of the RecB helicase and contributes to recognition of the Chi site.</text>
</comment>
<comment type="function">
    <text evidence="15">A helicase/nuclease that prepares dsDNA breaks (DSB) for recombinational DNA repair. Binds to DSBs and unwinds DNA via a highly rapid and processive ATP-dependent bidirectional helicase activity. Unwinds dsDNA until it encounters a Chi (crossover hotspot instigator) sequence from the 3' direction. Cuts ssDNA a few nucleotides 3' to the Chi site. The properties and activities of the enzyme are changed at Chi. The Chi-altered holoenzyme produces a long 3'-ssDNA overhang and facilitates RecA-binding to the ssDNA for homologous DNA recombination and repair. Holoenzyme degrades any linearized DNA that is unable to undergo homologous recombination. In the holoenzyme this subunit contributes ATPase, 3'-5' helicase, exonuclease activity and loads RecA onto ssDNA.</text>
</comment>
<reference evidence="21" key="1">
    <citation type="journal article" date="1997" name="Cell">
        <title>Major domain swiveling revealed by the crystal structures of complexes of E. coli Rep helicase bound to single-stranded DNA and ADP.</title>
        <authorList>
            <person name="Korolev S."/>
            <person name="Hsieh J."/>
            <person name="Gauss G.H."/>
            <person name="Lohman T.M."/>
            <person name="Waksman G."/>
        </authorList>
    </citation>
    <scope>NUCLEOTIDE SEQUENCE</scope>
</reference>
<dbReference type="EC" id="3.1.11.5" evidence="15"/>
<keyword evidence="1 15" id="KW-0540">Nuclease</keyword>
<dbReference type="InterPro" id="IPR000212">
    <property type="entry name" value="DNA_helicase_UvrD/REP"/>
</dbReference>
<evidence type="ECO:0000256" key="15">
    <source>
        <dbReference type="HAMAP-Rule" id="MF_01485"/>
    </source>
</evidence>
<dbReference type="PROSITE" id="PS51217">
    <property type="entry name" value="UVRD_HELICASE_CTER"/>
    <property type="match status" value="1"/>
</dbReference>
<dbReference type="EC" id="5.6.2.4" evidence="15"/>
<evidence type="ECO:0000313" key="21">
    <source>
        <dbReference type="RefSeq" id="WP_028311910.1"/>
    </source>
</evidence>
<evidence type="ECO:0000256" key="7">
    <source>
        <dbReference type="ARBA" id="ARBA00022839"/>
    </source>
</evidence>
<dbReference type="PANTHER" id="PTHR11070:SF23">
    <property type="entry name" value="RECBCD ENZYME SUBUNIT RECB"/>
    <property type="match status" value="1"/>
</dbReference>
<keyword evidence="7 15" id="KW-0269">Exonuclease</keyword>
<dbReference type="InterPro" id="IPR004586">
    <property type="entry name" value="RecB"/>
</dbReference>
<keyword evidence="10 15" id="KW-0238">DNA-binding</keyword>
<dbReference type="GO" id="GO:0003677">
    <property type="term" value="F:DNA binding"/>
    <property type="evidence" value="ECO:0007669"/>
    <property type="project" value="UniProtKB-UniRule"/>
</dbReference>
<keyword evidence="4 15" id="KW-0227">DNA damage</keyword>
<dbReference type="Pfam" id="PF13361">
    <property type="entry name" value="UvrD_C"/>
    <property type="match status" value="1"/>
</dbReference>
<feature type="binding site" evidence="15">
    <location>
        <position position="1265"/>
    </location>
    <ligand>
        <name>Mg(2+)</name>
        <dbReference type="ChEBI" id="CHEBI:18420"/>
    </ligand>
</feature>
<keyword evidence="11 15" id="KW-0234">DNA repair</keyword>
<feature type="region of interest" description="DNA-binding and helicase activity, interacts with RecC" evidence="15">
    <location>
        <begin position="1"/>
        <end position="951"/>
    </location>
</feature>
<dbReference type="GO" id="GO:0009338">
    <property type="term" value="C:exodeoxyribonuclease V complex"/>
    <property type="evidence" value="ECO:0007669"/>
    <property type="project" value="TreeGrafter"/>
</dbReference>
<feature type="active site" description="For nuclease activity" evidence="15">
    <location>
        <position position="1278"/>
    </location>
</feature>
<dbReference type="GO" id="GO:0000724">
    <property type="term" value="P:double-strand break repair via homologous recombination"/>
    <property type="evidence" value="ECO:0007669"/>
    <property type="project" value="UniProtKB-UniRule"/>
</dbReference>
<comment type="catalytic activity">
    <reaction evidence="14 15">
        <text>ATP + H2O = ADP + phosphate + H(+)</text>
        <dbReference type="Rhea" id="RHEA:13065"/>
        <dbReference type="ChEBI" id="CHEBI:15377"/>
        <dbReference type="ChEBI" id="CHEBI:15378"/>
        <dbReference type="ChEBI" id="CHEBI:30616"/>
        <dbReference type="ChEBI" id="CHEBI:43474"/>
        <dbReference type="ChEBI" id="CHEBI:456216"/>
        <dbReference type="EC" id="5.6.2.4"/>
    </reaction>
</comment>
<keyword evidence="5 15" id="KW-0378">Hydrolase</keyword>
<proteinExistence type="inferred from homology"/>
<comment type="catalytic activity">
    <reaction evidence="15">
        <text>Exonucleolytic cleavage (in the presence of ATP) in either 5'- to 3'- or 3'- to 5'-direction to yield 5'-phosphooligonucleotides.</text>
        <dbReference type="EC" id="3.1.11.5"/>
    </reaction>
</comment>
<dbReference type="CDD" id="cd22352">
    <property type="entry name" value="RecB_C-like"/>
    <property type="match status" value="1"/>
</dbReference>
<evidence type="ECO:0000256" key="2">
    <source>
        <dbReference type="ARBA" id="ARBA00022723"/>
    </source>
</evidence>
<dbReference type="GO" id="GO:0005829">
    <property type="term" value="C:cytosol"/>
    <property type="evidence" value="ECO:0007669"/>
    <property type="project" value="TreeGrafter"/>
</dbReference>
<feature type="binding site" evidence="15">
    <location>
        <position position="1278"/>
    </location>
    <ligand>
        <name>Mg(2+)</name>
        <dbReference type="ChEBI" id="CHEBI:18420"/>
    </ligand>
</feature>
<dbReference type="Gene3D" id="3.90.320.10">
    <property type="match status" value="1"/>
</dbReference>
<dbReference type="GO" id="GO:0000287">
    <property type="term" value="F:magnesium ion binding"/>
    <property type="evidence" value="ECO:0007669"/>
    <property type="project" value="UniProtKB-UniRule"/>
</dbReference>
<keyword evidence="6 15" id="KW-0347">Helicase</keyword>
<dbReference type="InterPro" id="IPR011335">
    <property type="entry name" value="Restrct_endonuc-II-like"/>
</dbReference>
<feature type="compositionally biased region" description="Low complexity" evidence="17">
    <location>
        <begin position="1143"/>
        <end position="1157"/>
    </location>
</feature>
<evidence type="ECO:0000256" key="8">
    <source>
        <dbReference type="ARBA" id="ARBA00022840"/>
    </source>
</evidence>
<reference evidence="21" key="2">
    <citation type="submission" date="2025-08" db="UniProtKB">
        <authorList>
            <consortium name="RefSeq"/>
        </authorList>
    </citation>
    <scope>IDENTIFICATION</scope>
</reference>
<dbReference type="InterPro" id="IPR014016">
    <property type="entry name" value="UvrD-like_ATP-bd"/>
</dbReference>
<comment type="domain">
    <text evidence="15">The N-terminal DNA-binding domain is a ssDNA-dependent ATPase and has ATP-dependent 3'-5' helicase function. This domain interacts with RecC.</text>
</comment>
<dbReference type="InterPro" id="IPR011604">
    <property type="entry name" value="PDDEXK-like_dom_sf"/>
</dbReference>
<dbReference type="Gene3D" id="1.10.3170.10">
    <property type="entry name" value="Recbcd, chain B, domain 2"/>
    <property type="match status" value="1"/>
</dbReference>
<keyword evidence="8 15" id="KW-0067">ATP-binding</keyword>
<evidence type="ECO:0000259" key="19">
    <source>
        <dbReference type="PROSITE" id="PS51217"/>
    </source>
</evidence>
<sequence>MTPPDQLHAGTPAAIAPAIPAFDAPLTGLRYIEASAGTGKTWTLAGLVARLVIERGLEIGRILVVTFTKAATAELRARIRDRLDLLLRWVEWRLAAARDAHDPASSGDLAPGGSASLRQPDDDGFCARYTAALPDLALARRQLVAALRSYDEASVFTIHGFCQRALAERAFSGRQRFELELLDDIAGAVRETVADWWRRKVVAHDPTDAAWCPAPLHPWLAARVQAAWEAPAVLAERIGPLLNREGAACLGGEPPELGSALAGLARDWAALRADWQRDGAVLADAVRACKDLSGTAYRAAWIDGWQARIDAAVWSDALPDADALDAFTRFGAERLHSRMKKGATARFTQPLCARIDAFCAAAVEETGAGRKVVAWALRDAFASVCRELPGRLERAGGLGFSSLITRLRDALLDPARGEALGAALAERYPAALIDEFQDTDPTQNTIFRAIYGERGDSALALFVGDPKQAIYAFRGADLDAYYDAIGRAESAGSLVHNRRSTAPLLAAFNALFAREHPFRLPRLPYPPAEAGATVPPLLVDGVAPAPFRWLWLDAAADTKADRLGDAARAATAALAELLAAGATAKRAGSDSSTGARIQGRPLAPGDCAVLVRTNAEGELMRRSLLAAGIGCALSARRAVFETPEAHALLDLLRGAANPRDSVAARAALAGPWFGWSAAEVLEGRRALADEAASAPVPSGMAGVAAPGVSGAGAARPGTAASGTAPDAPQALAGPSSVLPRHADGFELLSAAREVWLAQGVFAMLRGLALAHDLAGRLGVLADGERRLANCAHLMELCDAAARDLPGPEALADWLAARIDAPGSAGETAQLRLESDENLVQIVTIHKSKGLEYPVVVLPFLWAARKPPKAEGGPKSAVAAAGPVFFHDPATRAPTLHFAADDAATLAAWDEEAEEALRLLYVAVTRARQACLAVAGPFDGLAQSALGWLLGLDGEAEPDAVRAALDAIRERAPEAIAVAPPPEPRNIGPLLAEGADDLALAAAAPPGWIAPAWRYTSFTGLLHGRGDAGDHAAERDEFAGSALREAGRAVDAPTGPDADAAADLAVAAEARRTADVLRAAEVQADADLRWHWPRGPEAGVELHAFLEPLDWTRPAARQPALPWPRGALTGTADSGGGMDLGGTAEAPPSVAPADAAPAAGPADRRAAFAGWIDAIGAAPLFAALAEPGTGASGASGVPRAVAASAGASLASLPRAHTAREVEFAIPLSPHALERGLDALRQHGVALPPVDTGRLGIAGGWLRGVIDFVFAHDGRWWLADYKSNWLGDRLSDYRPAALDAAMTAEGYRLQAWLYLLALHRWLGLRLRGYDPARHLGGALYLFLRGMTPALPGNGVCHVPVDVAALLAFDRALPWGDRPAQGRKEAA</sequence>
<comment type="cofactor">
    <cofactor evidence="15">
        <name>Mg(2+)</name>
        <dbReference type="ChEBI" id="CHEBI:18420"/>
    </cofactor>
    <text evidence="15">Binds 1 Mg(2+) ion per subunit.</text>
</comment>
<keyword evidence="9 15" id="KW-0460">Magnesium</keyword>
<evidence type="ECO:0000256" key="14">
    <source>
        <dbReference type="ARBA" id="ARBA00048988"/>
    </source>
</evidence>
<evidence type="ECO:0000256" key="17">
    <source>
        <dbReference type="SAM" id="MobiDB-lite"/>
    </source>
</evidence>
<dbReference type="OrthoDB" id="5905204at2"/>
<dbReference type="PROSITE" id="PS51198">
    <property type="entry name" value="UVRD_HELICASE_ATP_BIND"/>
    <property type="match status" value="1"/>
</dbReference>
<protein>
    <recommendedName>
        <fullName evidence="15">RecBCD enzyme subunit RecB</fullName>
        <ecNumber evidence="15">3.1.11.5</ecNumber>
        <ecNumber evidence="15">5.6.2.4</ecNumber>
    </recommendedName>
    <alternativeName>
        <fullName evidence="15">DNA 3'-5' helicase subunit RecB</fullName>
    </alternativeName>
    <alternativeName>
        <fullName evidence="15">Exonuclease V subunit RecB</fullName>
        <shortName evidence="15">ExoV subunit RecB</shortName>
    </alternativeName>
    <alternativeName>
        <fullName evidence="15">Helicase/nuclease RecBCD subunit RecB</fullName>
    </alternativeName>
</protein>
<dbReference type="Gene3D" id="3.40.50.300">
    <property type="entry name" value="P-loop containing nucleotide triphosphate hydrolases"/>
    <property type="match status" value="3"/>
</dbReference>
<comment type="similarity">
    <text evidence="15">Belongs to the helicase family. UvrD subfamily.</text>
</comment>
<comment type="domain">
    <text evidence="15">The C-terminal domain has nuclease activity and interacts with RecD. It interacts with RecA, facilitating its loading onto ssDNA.</text>
</comment>
<evidence type="ECO:0000256" key="4">
    <source>
        <dbReference type="ARBA" id="ARBA00022763"/>
    </source>
</evidence>
<dbReference type="GO" id="GO:0005524">
    <property type="term" value="F:ATP binding"/>
    <property type="evidence" value="ECO:0007669"/>
    <property type="project" value="UniProtKB-UniRule"/>
</dbReference>
<evidence type="ECO:0000256" key="13">
    <source>
        <dbReference type="ARBA" id="ARBA00034617"/>
    </source>
</evidence>
<evidence type="ECO:0000256" key="16">
    <source>
        <dbReference type="PROSITE-ProRule" id="PRU00560"/>
    </source>
</evidence>
<organism evidence="20 21">
    <name type="scientific">Derxia gummosa DSM 723</name>
    <dbReference type="NCBI Taxonomy" id="1121388"/>
    <lineage>
        <taxon>Bacteria</taxon>
        <taxon>Pseudomonadati</taxon>
        <taxon>Pseudomonadota</taxon>
        <taxon>Betaproteobacteria</taxon>
        <taxon>Burkholderiales</taxon>
        <taxon>Alcaligenaceae</taxon>
        <taxon>Derxia</taxon>
    </lineage>
</organism>
<evidence type="ECO:0000256" key="12">
    <source>
        <dbReference type="ARBA" id="ARBA00023235"/>
    </source>
</evidence>
<feature type="region of interest" description="Nuclease activity, interacts with RecD and RecA" evidence="15">
    <location>
        <begin position="1011"/>
        <end position="1384"/>
    </location>
</feature>
<dbReference type="SUPFAM" id="SSF52980">
    <property type="entry name" value="Restriction endonuclease-like"/>
    <property type="match status" value="1"/>
</dbReference>
<dbReference type="GO" id="GO:0043138">
    <property type="term" value="F:3'-5' DNA helicase activity"/>
    <property type="evidence" value="ECO:0007669"/>
    <property type="project" value="UniProtKB-UniRule"/>
</dbReference>
<dbReference type="RefSeq" id="WP_028311910.1">
    <property type="nucleotide sequence ID" value="NZ_AXWS01000014.1"/>
</dbReference>
<dbReference type="InterPro" id="IPR027417">
    <property type="entry name" value="P-loop_NTPase"/>
</dbReference>
<keyword evidence="12 15" id="KW-0413">Isomerase</keyword>
<evidence type="ECO:0000256" key="11">
    <source>
        <dbReference type="ARBA" id="ARBA00023204"/>
    </source>
</evidence>
<dbReference type="InterPro" id="IPR014017">
    <property type="entry name" value="DNA_helicase_UvrD-like_C"/>
</dbReference>
<dbReference type="SUPFAM" id="SSF52540">
    <property type="entry name" value="P-loop containing nucleoside triphosphate hydrolases"/>
    <property type="match status" value="1"/>
</dbReference>
<name>A0A8B6X4W7_9BURK</name>
<comment type="catalytic activity">
    <reaction evidence="13 15">
        <text>Couples ATP hydrolysis with the unwinding of duplex DNA by translocating in the 3'-5' direction.</text>
        <dbReference type="EC" id="5.6.2.4"/>
    </reaction>
</comment>
<keyword evidence="2 15" id="KW-0479">Metal-binding</keyword>
<feature type="region of interest" description="Disordered" evidence="17">
    <location>
        <begin position="1116"/>
        <end position="1157"/>
    </location>
</feature>
<keyword evidence="3 15" id="KW-0547">Nucleotide-binding</keyword>
<feature type="region of interest" description="Disordered" evidence="17">
    <location>
        <begin position="712"/>
        <end position="735"/>
    </location>
</feature>
<evidence type="ECO:0000256" key="1">
    <source>
        <dbReference type="ARBA" id="ARBA00022722"/>
    </source>
</evidence>
<evidence type="ECO:0000256" key="10">
    <source>
        <dbReference type="ARBA" id="ARBA00023125"/>
    </source>
</evidence>
<accession>A0A8B6X4W7</accession>
<comment type="subunit">
    <text evidence="15">Heterotrimer of RecB, RecC and RecD. All subunits contribute to DNA-binding. Interacts with RecA.</text>
</comment>